<evidence type="ECO:0000313" key="3">
    <source>
        <dbReference type="Proteomes" id="UP000188174"/>
    </source>
</evidence>
<dbReference type="CDD" id="cd00093">
    <property type="entry name" value="HTH_XRE"/>
    <property type="match status" value="1"/>
</dbReference>
<protein>
    <recommendedName>
        <fullName evidence="1">HTH cro/C1-type domain-containing protein</fullName>
    </recommendedName>
</protein>
<keyword evidence="3" id="KW-1185">Reference proteome</keyword>
<dbReference type="Gene3D" id="1.10.260.40">
    <property type="entry name" value="lambda repressor-like DNA-binding domains"/>
    <property type="match status" value="1"/>
</dbReference>
<sequence>MLSPRECKAARAGLDWSRDELAEKSGVGKRTIVDFENGAREPINATKLALKSALEAGGAKFETGMVCVPI</sequence>
<reference evidence="2 3" key="1">
    <citation type="submission" date="2017-02" db="EMBL/GenBank/DDBJ databases">
        <authorList>
            <person name="Jeong S."/>
        </authorList>
    </citation>
    <scope>NUCLEOTIDE SEQUENCE [LARGE SCALE GENOMIC DNA]</scope>
    <source>
        <strain evidence="2 3">RMAR6-6</strain>
    </source>
</reference>
<dbReference type="EMBL" id="CP019630">
    <property type="protein sequence ID" value="AQQ02401.1"/>
    <property type="molecule type" value="Genomic_DNA"/>
</dbReference>
<dbReference type="RefSeq" id="WP_077290187.1">
    <property type="nucleotide sequence ID" value="NZ_CP019630.1"/>
</dbReference>
<evidence type="ECO:0000313" key="2">
    <source>
        <dbReference type="EMBL" id="AQQ02401.1"/>
    </source>
</evidence>
<dbReference type="Proteomes" id="UP000188174">
    <property type="component" value="Chromosome"/>
</dbReference>
<dbReference type="InterPro" id="IPR001387">
    <property type="entry name" value="Cro/C1-type_HTH"/>
</dbReference>
<feature type="domain" description="HTH cro/C1-type" evidence="1">
    <location>
        <begin position="8"/>
        <end position="42"/>
    </location>
</feature>
<dbReference type="InterPro" id="IPR010982">
    <property type="entry name" value="Lambda_DNA-bd_dom_sf"/>
</dbReference>
<dbReference type="Pfam" id="PF01381">
    <property type="entry name" value="HTH_3"/>
    <property type="match status" value="1"/>
</dbReference>
<gene>
    <name evidence="2" type="ORF">B0E33_01350</name>
</gene>
<name>A0ABN4WU44_9HYPH</name>
<accession>A0ABN4WU44</accession>
<proteinExistence type="predicted"/>
<evidence type="ECO:0000259" key="1">
    <source>
        <dbReference type="PROSITE" id="PS50943"/>
    </source>
</evidence>
<organism evidence="2 3">
    <name type="scientific">Roseibium algicola</name>
    <dbReference type="NCBI Taxonomy" id="2857014"/>
    <lineage>
        <taxon>Bacteria</taxon>
        <taxon>Pseudomonadati</taxon>
        <taxon>Pseudomonadota</taxon>
        <taxon>Alphaproteobacteria</taxon>
        <taxon>Hyphomicrobiales</taxon>
        <taxon>Stappiaceae</taxon>
        <taxon>Roseibium</taxon>
    </lineage>
</organism>
<dbReference type="SUPFAM" id="SSF47413">
    <property type="entry name" value="lambda repressor-like DNA-binding domains"/>
    <property type="match status" value="1"/>
</dbReference>
<dbReference type="PROSITE" id="PS50943">
    <property type="entry name" value="HTH_CROC1"/>
    <property type="match status" value="1"/>
</dbReference>